<sequence>MGTYLEPGTFNFVTPAQDEPITTRRMKKSQTRRGDGHLVKIVSPAEPPIGDSRPILNVPAELLVEIIAYGSQKDKLAWMLVSQKFVDPAERALWRICGRKGFIRLLRMTDAKRQRLVKMISHLNVGDNLYLLDFGIWRHRSHEVQYGVYPDQIPMLPASWVIHPRLKSFTALSGGANGAIDDDFAALKKTSTLEALQINHHIERNTPTAFPRLLECLPRLRVFEAHYFTSGTLLAHLAPLPALKKIVLGGNINLEMVQQAVETPGAFNELEALDITVRVDAATRLFQHLPNLKNLRVVLERTFIALSDEERADVTISSLQAIGAMSSLTLLHIRFVYRELFSELKALKQLSSLRKLDLTLQHQGADRPLPDNHTTDLVEQLSHLQLEEFYCDLDLKTAQLESLSKACPTLRGLRFYRWHDLDDLDTEESPILPTLEHLAISNYSFGRPVYSKKWIKTWANKLAVAAPVLSTSPCSPSRYITESEVVYVAGSSTSTIGKEEYRP</sequence>
<dbReference type="HOGENOM" id="CLU_573610_0_0_1"/>
<dbReference type="GeneID" id="63922206"/>
<dbReference type="Proteomes" id="UP000030672">
    <property type="component" value="Unassembled WGS sequence"/>
</dbReference>
<protein>
    <recommendedName>
        <fullName evidence="3">F-box domain-containing protein</fullName>
    </recommendedName>
</protein>
<dbReference type="InterPro" id="IPR032675">
    <property type="entry name" value="LRR_dom_sf"/>
</dbReference>
<dbReference type="SUPFAM" id="SSF52047">
    <property type="entry name" value="RNI-like"/>
    <property type="match status" value="1"/>
</dbReference>
<accession>A0A074VDC5</accession>
<organism evidence="1 2">
    <name type="scientific">Aureobasidium melanogenum (strain CBS 110374)</name>
    <name type="common">Aureobasidium pullulans var. melanogenum</name>
    <dbReference type="NCBI Taxonomy" id="1043003"/>
    <lineage>
        <taxon>Eukaryota</taxon>
        <taxon>Fungi</taxon>
        <taxon>Dikarya</taxon>
        <taxon>Ascomycota</taxon>
        <taxon>Pezizomycotina</taxon>
        <taxon>Dothideomycetes</taxon>
        <taxon>Dothideomycetidae</taxon>
        <taxon>Dothideales</taxon>
        <taxon>Saccotheciaceae</taxon>
        <taxon>Aureobasidium</taxon>
    </lineage>
</organism>
<keyword evidence="2" id="KW-1185">Reference proteome</keyword>
<dbReference type="Gene3D" id="3.80.10.10">
    <property type="entry name" value="Ribonuclease Inhibitor"/>
    <property type="match status" value="1"/>
</dbReference>
<evidence type="ECO:0008006" key="3">
    <source>
        <dbReference type="Google" id="ProtNLM"/>
    </source>
</evidence>
<dbReference type="EMBL" id="KL584853">
    <property type="protein sequence ID" value="KEQ58670.1"/>
    <property type="molecule type" value="Genomic_DNA"/>
</dbReference>
<proteinExistence type="predicted"/>
<gene>
    <name evidence="1" type="ORF">M437DRAFT_88439</name>
</gene>
<dbReference type="RefSeq" id="XP_040875693.1">
    <property type="nucleotide sequence ID" value="XM_041028833.1"/>
</dbReference>
<dbReference type="AlphaFoldDB" id="A0A074VDC5"/>
<evidence type="ECO:0000313" key="1">
    <source>
        <dbReference type="EMBL" id="KEQ58670.1"/>
    </source>
</evidence>
<name>A0A074VDC5_AURM1</name>
<reference evidence="1 2" key="1">
    <citation type="journal article" date="2014" name="BMC Genomics">
        <title>Genome sequencing of four Aureobasidium pullulans varieties: biotechnological potential, stress tolerance, and description of new species.</title>
        <authorList>
            <person name="Gostin Ar C."/>
            <person name="Ohm R.A."/>
            <person name="Kogej T."/>
            <person name="Sonjak S."/>
            <person name="Turk M."/>
            <person name="Zajc J."/>
            <person name="Zalar P."/>
            <person name="Grube M."/>
            <person name="Sun H."/>
            <person name="Han J."/>
            <person name="Sharma A."/>
            <person name="Chiniquy J."/>
            <person name="Ngan C.Y."/>
            <person name="Lipzen A."/>
            <person name="Barry K."/>
            <person name="Grigoriev I.V."/>
            <person name="Gunde-Cimerman N."/>
        </authorList>
    </citation>
    <scope>NUCLEOTIDE SEQUENCE [LARGE SCALE GENOMIC DNA]</scope>
    <source>
        <strain evidence="1 2">CBS 110374</strain>
    </source>
</reference>
<evidence type="ECO:0000313" key="2">
    <source>
        <dbReference type="Proteomes" id="UP000030672"/>
    </source>
</evidence>